<dbReference type="InterPro" id="IPR013025">
    <property type="entry name" value="Ribosomal_uL23-like"/>
</dbReference>
<reference evidence="5 6" key="1">
    <citation type="journal article" date="2014" name="Syst. Appl. Microbiol.">
        <title>Evidence for the existence of two new members of the family Chlamydiaceae and proposal of Chlamydia avium sp. nov. and Chlamydia gallinacea sp. nov.</title>
        <authorList>
            <person name="Sachse K."/>
            <person name="Laroucau K."/>
            <person name="Riege K."/>
            <person name="Wehner S."/>
            <person name="Dilcher M."/>
            <person name="Creasy H.H."/>
            <person name="Weidmann M."/>
            <person name="Myers G."/>
            <person name="Vorimore F."/>
            <person name="Vicari N."/>
            <person name="Magnino S."/>
            <person name="Liebler-Tenorio E."/>
            <person name="Ruettger A."/>
            <person name="Bavoil P.M."/>
            <person name="Hufert F.T."/>
            <person name="Rossello-Mora R."/>
            <person name="Marz M."/>
        </authorList>
    </citation>
    <scope>NUCLEOTIDE SEQUENCE [LARGE SCALE GENOMIC DNA]</scope>
    <source>
        <strain evidence="5 6">08-1274/3</strain>
    </source>
</reference>
<name>A0A173DZ33_9CHLA</name>
<dbReference type="RefSeq" id="WP_021828866.1">
    <property type="nucleotide sequence ID" value="NZ_CP015840.1"/>
</dbReference>
<dbReference type="eggNOG" id="COG0089">
    <property type="taxonomic scope" value="Bacteria"/>
</dbReference>
<dbReference type="Pfam" id="PF00276">
    <property type="entry name" value="Ribosomal_L23"/>
    <property type="match status" value="1"/>
</dbReference>
<evidence type="ECO:0000256" key="3">
    <source>
        <dbReference type="ARBA" id="ARBA00023274"/>
    </source>
</evidence>
<dbReference type="GO" id="GO:0006412">
    <property type="term" value="P:translation"/>
    <property type="evidence" value="ECO:0007669"/>
    <property type="project" value="UniProtKB-UniRule"/>
</dbReference>
<dbReference type="GO" id="GO:0005840">
    <property type="term" value="C:ribosome"/>
    <property type="evidence" value="ECO:0007669"/>
    <property type="project" value="UniProtKB-KW"/>
</dbReference>
<dbReference type="OrthoDB" id="9793353at2"/>
<evidence type="ECO:0000256" key="1">
    <source>
        <dbReference type="ARBA" id="ARBA00006700"/>
    </source>
</evidence>
<keyword evidence="3 4" id="KW-0687">Ribonucleoprotein</keyword>
<organism evidence="5 6">
    <name type="scientific">Chlamydia gallinacea 08-1274/3</name>
    <dbReference type="NCBI Taxonomy" id="1143323"/>
    <lineage>
        <taxon>Bacteria</taxon>
        <taxon>Pseudomonadati</taxon>
        <taxon>Chlamydiota</taxon>
        <taxon>Chlamydiia</taxon>
        <taxon>Chlamydiales</taxon>
        <taxon>Chlamydiaceae</taxon>
        <taxon>Chlamydia/Chlamydophila group</taxon>
        <taxon>Chlamydia</taxon>
    </lineage>
</organism>
<comment type="function">
    <text evidence="4">One of the early assembly proteins it binds 23S rRNA. One of the proteins that surrounds the polypeptide exit tunnel on the outside of the ribosome. Forms the main docking site for trigger factor binding to the ribosome.</text>
</comment>
<evidence type="ECO:0000256" key="4">
    <source>
        <dbReference type="HAMAP-Rule" id="MF_01369"/>
    </source>
</evidence>
<protein>
    <recommendedName>
        <fullName evidence="4">Large ribosomal subunit protein uL23</fullName>
    </recommendedName>
</protein>
<dbReference type="Gene3D" id="3.30.70.330">
    <property type="match status" value="1"/>
</dbReference>
<comment type="subunit">
    <text evidence="4">Part of the 50S ribosomal subunit. Contacts protein L29, and trigger factor when it is bound to the ribosome.</text>
</comment>
<sequence length="111" mass="12393">MKDPYDVIKRHYVTEKAKTLEGLSLGNGEGKKKGAYCKHPKYTFIVDGNATKPLIAQALESIYADKKVKVKSVNTMCVKPQPARMFRGKRRGRTAGFKKAIVTFYEGHSIG</sequence>
<keyword evidence="4" id="KW-0699">rRNA-binding</keyword>
<dbReference type="KEGG" id="cgz:M787_002395"/>
<dbReference type="STRING" id="1143323.M787_002395"/>
<dbReference type="Proteomes" id="UP000019147">
    <property type="component" value="Chromosome"/>
</dbReference>
<evidence type="ECO:0000313" key="6">
    <source>
        <dbReference type="Proteomes" id="UP000019147"/>
    </source>
</evidence>
<dbReference type="GO" id="GO:1990904">
    <property type="term" value="C:ribonucleoprotein complex"/>
    <property type="evidence" value="ECO:0007669"/>
    <property type="project" value="UniProtKB-KW"/>
</dbReference>
<comment type="similarity">
    <text evidence="1 4">Belongs to the universal ribosomal protein uL23 family.</text>
</comment>
<dbReference type="GO" id="GO:0019843">
    <property type="term" value="F:rRNA binding"/>
    <property type="evidence" value="ECO:0007669"/>
    <property type="project" value="UniProtKB-UniRule"/>
</dbReference>
<dbReference type="GO" id="GO:0003735">
    <property type="term" value="F:structural constituent of ribosome"/>
    <property type="evidence" value="ECO:0007669"/>
    <property type="project" value="InterPro"/>
</dbReference>
<accession>A0A173DZ33</accession>
<dbReference type="GeneID" id="81478153"/>
<dbReference type="InterPro" id="IPR012678">
    <property type="entry name" value="Ribosomal_uL23/eL15/eS24_sf"/>
</dbReference>
<gene>
    <name evidence="4" type="primary">rplW</name>
    <name evidence="5" type="ORF">M787_002395</name>
</gene>
<evidence type="ECO:0000313" key="5">
    <source>
        <dbReference type="EMBL" id="ANG66166.1"/>
    </source>
</evidence>
<keyword evidence="2 4" id="KW-0689">Ribosomal protein</keyword>
<dbReference type="InterPro" id="IPR012677">
    <property type="entry name" value="Nucleotide-bd_a/b_plait_sf"/>
</dbReference>
<dbReference type="SUPFAM" id="SSF54189">
    <property type="entry name" value="Ribosomal proteins S24e, L23 and L15e"/>
    <property type="match status" value="1"/>
</dbReference>
<evidence type="ECO:0000256" key="2">
    <source>
        <dbReference type="ARBA" id="ARBA00022980"/>
    </source>
</evidence>
<keyword evidence="4" id="KW-0694">RNA-binding</keyword>
<dbReference type="AlphaFoldDB" id="A0A173DZ33"/>
<dbReference type="NCBIfam" id="NF004362">
    <property type="entry name" value="PRK05738.2-2"/>
    <property type="match status" value="1"/>
</dbReference>
<dbReference type="HAMAP" id="MF_01369_B">
    <property type="entry name" value="Ribosomal_uL23_B"/>
    <property type="match status" value="1"/>
</dbReference>
<proteinExistence type="inferred from homology"/>
<dbReference type="EMBL" id="CP015840">
    <property type="protein sequence ID" value="ANG66166.1"/>
    <property type="molecule type" value="Genomic_DNA"/>
</dbReference>